<reference evidence="8 9" key="1">
    <citation type="submission" date="2020-07" db="EMBL/GenBank/DDBJ databases">
        <title>MOT database genomes.</title>
        <authorList>
            <person name="Joseph S."/>
            <person name="Aduse-Opoku J."/>
            <person name="Hashim A."/>
            <person name="Wade W."/>
            <person name="Curtis M."/>
        </authorList>
    </citation>
    <scope>NUCLEOTIDE SEQUENCE [LARGE SCALE GENOMIC DNA]</scope>
    <source>
        <strain evidence="8 9">CIP 106318</strain>
    </source>
</reference>
<evidence type="ECO:0000256" key="3">
    <source>
        <dbReference type="ARBA" id="ARBA00022801"/>
    </source>
</evidence>
<dbReference type="Pfam" id="PF00251">
    <property type="entry name" value="Glyco_hydro_32N"/>
    <property type="match status" value="1"/>
</dbReference>
<name>A0ABX2SWY3_9BACL</name>
<evidence type="ECO:0000259" key="7">
    <source>
        <dbReference type="Pfam" id="PF08244"/>
    </source>
</evidence>
<dbReference type="InterPro" id="IPR051214">
    <property type="entry name" value="GH32_Enzymes"/>
</dbReference>
<dbReference type="Gene3D" id="2.115.10.20">
    <property type="entry name" value="Glycosyl hydrolase domain, family 43"/>
    <property type="match status" value="1"/>
</dbReference>
<feature type="domain" description="Glycosyl hydrolase family 32 N-terminal" evidence="6">
    <location>
        <begin position="11"/>
        <end position="310"/>
    </location>
</feature>
<evidence type="ECO:0000313" key="8">
    <source>
        <dbReference type="EMBL" id="NYS46697.1"/>
    </source>
</evidence>
<evidence type="ECO:0000256" key="2">
    <source>
        <dbReference type="ARBA" id="ARBA00012758"/>
    </source>
</evidence>
<dbReference type="SUPFAM" id="SSF75005">
    <property type="entry name" value="Arabinanase/levansucrase/invertase"/>
    <property type="match status" value="1"/>
</dbReference>
<organism evidence="8 9">
    <name type="scientific">Gemelliphila palaticanis</name>
    <dbReference type="NCBI Taxonomy" id="81950"/>
    <lineage>
        <taxon>Bacteria</taxon>
        <taxon>Bacillati</taxon>
        <taxon>Bacillota</taxon>
        <taxon>Bacilli</taxon>
        <taxon>Bacillales</taxon>
        <taxon>Gemellaceae</taxon>
        <taxon>Gemelliphila</taxon>
    </lineage>
</organism>
<comment type="similarity">
    <text evidence="1 5">Belongs to the glycosyl hydrolase 32 family.</text>
</comment>
<protein>
    <recommendedName>
        <fullName evidence="2">beta-fructofuranosidase</fullName>
        <ecNumber evidence="2">3.2.1.26</ecNumber>
    </recommendedName>
</protein>
<dbReference type="InterPro" id="IPR018053">
    <property type="entry name" value="Glyco_hydro_32_AS"/>
</dbReference>
<keyword evidence="3 5" id="KW-0378">Hydrolase</keyword>
<dbReference type="InterPro" id="IPR013320">
    <property type="entry name" value="ConA-like_dom_sf"/>
</dbReference>
<accession>A0ABX2SWY3</accession>
<dbReference type="InterPro" id="IPR013148">
    <property type="entry name" value="Glyco_hydro_32_N"/>
</dbReference>
<evidence type="ECO:0000256" key="4">
    <source>
        <dbReference type="ARBA" id="ARBA00023295"/>
    </source>
</evidence>
<dbReference type="Gene3D" id="2.60.120.560">
    <property type="entry name" value="Exo-inulinase, domain 1"/>
    <property type="match status" value="1"/>
</dbReference>
<dbReference type="CDD" id="cd18623">
    <property type="entry name" value="GH32_ScrB-like"/>
    <property type="match status" value="1"/>
</dbReference>
<dbReference type="InterPro" id="IPR023296">
    <property type="entry name" value="Glyco_hydro_beta-prop_sf"/>
</dbReference>
<dbReference type="PANTHER" id="PTHR43101:SF1">
    <property type="entry name" value="BETA-FRUCTOSIDASE"/>
    <property type="match status" value="1"/>
</dbReference>
<dbReference type="SMART" id="SM00640">
    <property type="entry name" value="Glyco_32"/>
    <property type="match status" value="1"/>
</dbReference>
<keyword evidence="9" id="KW-1185">Reference proteome</keyword>
<dbReference type="InterPro" id="IPR013189">
    <property type="entry name" value="Glyco_hydro_32_C"/>
</dbReference>
<dbReference type="RefSeq" id="WP_179939806.1">
    <property type="nucleotide sequence ID" value="NZ_JACBYF010000001.1"/>
</dbReference>
<dbReference type="GO" id="GO:0016787">
    <property type="term" value="F:hydrolase activity"/>
    <property type="evidence" value="ECO:0007669"/>
    <property type="project" value="UniProtKB-KW"/>
</dbReference>
<dbReference type="Proteomes" id="UP000531840">
    <property type="component" value="Unassembled WGS sequence"/>
</dbReference>
<dbReference type="SUPFAM" id="SSF49899">
    <property type="entry name" value="Concanavalin A-like lectins/glucanases"/>
    <property type="match status" value="1"/>
</dbReference>
<dbReference type="InterPro" id="IPR001362">
    <property type="entry name" value="Glyco_hydro_32"/>
</dbReference>
<dbReference type="EC" id="3.2.1.26" evidence="2"/>
<sequence>MQNNIWKQRLHIEPQKGWLNDPNGLVYFNNKYHIFHQYSYEVNGGKKYWYYYTSSDLINYDDKGIFLSPDTEYDKSGVYSGSANIEDNKLVFYYTGNVKASGNYDYVHSGRGHNTIKVTTEDLINISEKECILDNSDYPNMSNHVRDPKVFEKNNDNYLLLGARDSNDYGCLLIYKNMEYYKTVYSKKNLGYMWECPDYFSVDNREVFLFSPQGITNMYKENKNVYQIGYSLIDEGIENLENIDNFSILDYGHDFYATQTFIDENGKRVMYAWMYVPDSPYTNPTTTYGYQNCLTLPRILNVKNNKLVQQFHNSVYEMIENKVTENEFNFTTWYYKSNESSDFSIKIDSLEIIYQNKELTVNLNDSGYGRDNRSFDIELFNIEIIFDSSSFEILANDGEFSFSSRYYPKNHKTTVNAKNHEIYKLSSINIRR</sequence>
<evidence type="ECO:0000256" key="5">
    <source>
        <dbReference type="RuleBase" id="RU362110"/>
    </source>
</evidence>
<proteinExistence type="inferred from homology"/>
<evidence type="ECO:0000256" key="1">
    <source>
        <dbReference type="ARBA" id="ARBA00009902"/>
    </source>
</evidence>
<dbReference type="PROSITE" id="PS00609">
    <property type="entry name" value="GLYCOSYL_HYDROL_F32"/>
    <property type="match status" value="1"/>
</dbReference>
<gene>
    <name evidence="8" type="ORF">HZY85_00615</name>
</gene>
<evidence type="ECO:0000313" key="9">
    <source>
        <dbReference type="Proteomes" id="UP000531840"/>
    </source>
</evidence>
<dbReference type="EMBL" id="JACBYF010000001">
    <property type="protein sequence ID" value="NYS46697.1"/>
    <property type="molecule type" value="Genomic_DNA"/>
</dbReference>
<evidence type="ECO:0000259" key="6">
    <source>
        <dbReference type="Pfam" id="PF00251"/>
    </source>
</evidence>
<feature type="domain" description="Glycosyl hydrolase family 32 C-terminal" evidence="7">
    <location>
        <begin position="337"/>
        <end position="420"/>
    </location>
</feature>
<dbReference type="Pfam" id="PF08244">
    <property type="entry name" value="Glyco_hydro_32C"/>
    <property type="match status" value="1"/>
</dbReference>
<comment type="caution">
    <text evidence="8">The sequence shown here is derived from an EMBL/GenBank/DDBJ whole genome shotgun (WGS) entry which is preliminary data.</text>
</comment>
<dbReference type="PANTHER" id="PTHR43101">
    <property type="entry name" value="BETA-FRUCTOSIDASE"/>
    <property type="match status" value="1"/>
</dbReference>
<keyword evidence="4 5" id="KW-0326">Glycosidase</keyword>